<evidence type="ECO:0000313" key="2">
    <source>
        <dbReference type="EMBL" id="CAD9104040.1"/>
    </source>
</evidence>
<evidence type="ECO:0008006" key="3">
    <source>
        <dbReference type="Google" id="ProtNLM"/>
    </source>
</evidence>
<gene>
    <name evidence="2" type="ORF">ACAT0790_LOCUS8830</name>
</gene>
<evidence type="ECO:0000256" key="1">
    <source>
        <dbReference type="SAM" id="MobiDB-lite"/>
    </source>
</evidence>
<dbReference type="PANTHER" id="PTHR31270">
    <property type="entry name" value="GLUTAMINYL-PEPTIDE CYCLOTRANSFERASE"/>
    <property type="match status" value="1"/>
</dbReference>
<protein>
    <recommendedName>
        <fullName evidence="3">Glutamine cyclotransferase</fullName>
    </recommendedName>
</protein>
<sequence length="277" mass="29922">MSCAVEVLRTLPHVSRPFTQGLEVTAQGRLVETSGDFPPGTGSFLRLLDPRTGAEERRTQEGLGRPGGPEGSYFLEGITELGGHWFASTFGDKVLLEYDADFRYLGSRPFPHEGWGLTHSADGRSLLATNSSEYLLTLDPRTAEVLDARPVTCLGRSVPGLNELELVPDFLGRGPAVLGNLINTRLVLAVDPLSARCLGVLRLAGGGLEREERDEAYGYHVANGLAFDRRSGSLFVTGKNWRSLFEVRLRAEPSGEALGALRAHLATAPAAPAYGHR</sequence>
<dbReference type="EMBL" id="HBGE01014926">
    <property type="protein sequence ID" value="CAD9104040.1"/>
    <property type="molecule type" value="Transcribed_RNA"/>
</dbReference>
<dbReference type="GO" id="GO:0016603">
    <property type="term" value="F:glutaminyl-peptide cyclotransferase activity"/>
    <property type="evidence" value="ECO:0007669"/>
    <property type="project" value="InterPro"/>
</dbReference>
<dbReference type="SUPFAM" id="SSF50969">
    <property type="entry name" value="YVTN repeat-like/Quinoprotein amine dehydrogenase"/>
    <property type="match status" value="1"/>
</dbReference>
<dbReference type="Pfam" id="PF05096">
    <property type="entry name" value="Glu_cyclase_2"/>
    <property type="match status" value="1"/>
</dbReference>
<reference evidence="2" key="1">
    <citation type="submission" date="2021-01" db="EMBL/GenBank/DDBJ databases">
        <authorList>
            <person name="Corre E."/>
            <person name="Pelletier E."/>
            <person name="Niang G."/>
            <person name="Scheremetjew M."/>
            <person name="Finn R."/>
            <person name="Kale V."/>
            <person name="Holt S."/>
            <person name="Cochrane G."/>
            <person name="Meng A."/>
            <person name="Brown T."/>
            <person name="Cohen L."/>
        </authorList>
    </citation>
    <scope>NUCLEOTIDE SEQUENCE</scope>
    <source>
        <strain evidence="2">OF101</strain>
    </source>
</reference>
<dbReference type="PANTHER" id="PTHR31270:SF1">
    <property type="entry name" value="GLUTAMINYL-PEPTIDE CYCLOTRANSFERASE"/>
    <property type="match status" value="1"/>
</dbReference>
<proteinExistence type="predicted"/>
<name>A0A7S1PVS5_ALECA</name>
<dbReference type="AlphaFoldDB" id="A0A7S1PVS5"/>
<dbReference type="InterPro" id="IPR011044">
    <property type="entry name" value="Quino_amine_DH_bsu"/>
</dbReference>
<accession>A0A7S1PVS5</accession>
<feature type="compositionally biased region" description="Basic and acidic residues" evidence="1">
    <location>
        <begin position="50"/>
        <end position="60"/>
    </location>
</feature>
<feature type="region of interest" description="Disordered" evidence="1">
    <location>
        <begin position="50"/>
        <end position="69"/>
    </location>
</feature>
<organism evidence="2">
    <name type="scientific">Alexandrium catenella</name>
    <name type="common">Red tide dinoflagellate</name>
    <name type="synonym">Gonyaulax catenella</name>
    <dbReference type="NCBI Taxonomy" id="2925"/>
    <lineage>
        <taxon>Eukaryota</taxon>
        <taxon>Sar</taxon>
        <taxon>Alveolata</taxon>
        <taxon>Dinophyceae</taxon>
        <taxon>Gonyaulacales</taxon>
        <taxon>Pyrocystaceae</taxon>
        <taxon>Alexandrium</taxon>
    </lineage>
</organism>
<dbReference type="InterPro" id="IPR007788">
    <property type="entry name" value="QCT"/>
</dbReference>